<name>A0A7S2R1A9_9STRA</name>
<organism evidence="1">
    <name type="scientific">Eucampia antarctica</name>
    <dbReference type="NCBI Taxonomy" id="49252"/>
    <lineage>
        <taxon>Eukaryota</taxon>
        <taxon>Sar</taxon>
        <taxon>Stramenopiles</taxon>
        <taxon>Ochrophyta</taxon>
        <taxon>Bacillariophyta</taxon>
        <taxon>Mediophyceae</taxon>
        <taxon>Biddulphiophycidae</taxon>
        <taxon>Hemiaulales</taxon>
        <taxon>Hemiaulaceae</taxon>
        <taxon>Eucampia</taxon>
    </lineage>
</organism>
<proteinExistence type="predicted"/>
<dbReference type="EMBL" id="HBHI01003060">
    <property type="protein sequence ID" value="CAD9657738.1"/>
    <property type="molecule type" value="Transcribed_RNA"/>
</dbReference>
<protein>
    <submittedName>
        <fullName evidence="1">Uncharacterized protein</fullName>
    </submittedName>
</protein>
<dbReference type="AlphaFoldDB" id="A0A7S2R1A9"/>
<reference evidence="1" key="1">
    <citation type="submission" date="2021-01" db="EMBL/GenBank/DDBJ databases">
        <authorList>
            <person name="Corre E."/>
            <person name="Pelletier E."/>
            <person name="Niang G."/>
            <person name="Scheremetjew M."/>
            <person name="Finn R."/>
            <person name="Kale V."/>
            <person name="Holt S."/>
            <person name="Cochrane G."/>
            <person name="Meng A."/>
            <person name="Brown T."/>
            <person name="Cohen L."/>
        </authorList>
    </citation>
    <scope>NUCLEOTIDE SEQUENCE</scope>
    <source>
        <strain evidence="1">CCMP1452</strain>
    </source>
</reference>
<gene>
    <name evidence="1" type="ORF">EANT1437_LOCUS1539</name>
</gene>
<sequence>MSDRKWKITVRFKHEEAGFWGHTTTGGLFHVWAQQIAPTLEEEGWVDGRTLSRDDVFVYQNKVRARGLDIGYGGTDKTASFQTSSTDFVNDILFKTPYADKFGTEKKNSSGRDWAFKGGKQNWPVSPKWKITVEFTHDENWHKTTNGGKFHVWAQQMEPTVEEEHYVDGRELNREDVFDYQKIVKSCGLDIGKAGEVQKDSVTTSSSAVVNKLLFETKYAGKFGTRIKNAYGISFGIEGDCG</sequence>
<evidence type="ECO:0000313" key="1">
    <source>
        <dbReference type="EMBL" id="CAD9657738.1"/>
    </source>
</evidence>
<accession>A0A7S2R1A9</accession>